<proteinExistence type="predicted"/>
<organism evidence="2 3">
    <name type="scientific">Symbiodinium microadriaticum</name>
    <name type="common">Dinoflagellate</name>
    <name type="synonym">Zooxanthella microadriatica</name>
    <dbReference type="NCBI Taxonomy" id="2951"/>
    <lineage>
        <taxon>Eukaryota</taxon>
        <taxon>Sar</taxon>
        <taxon>Alveolata</taxon>
        <taxon>Dinophyceae</taxon>
        <taxon>Suessiales</taxon>
        <taxon>Symbiodiniaceae</taxon>
        <taxon>Symbiodinium</taxon>
    </lineage>
</organism>
<evidence type="ECO:0000256" key="1">
    <source>
        <dbReference type="SAM" id="SignalP"/>
    </source>
</evidence>
<protein>
    <submittedName>
        <fullName evidence="2">Uncharacterized protein</fullName>
    </submittedName>
</protein>
<name>A0A1Q9BV27_SYMMI</name>
<sequence length="85" mass="9278">MVVLVAVAVVVVALAAAVEEWQRHGIGLAASRGESRTWRYLAGTHLPCWLLEAEASPQGRGTEHRCLALAGYDGRRVVVAWTPWQ</sequence>
<comment type="caution">
    <text evidence="2">The sequence shown here is derived from an EMBL/GenBank/DDBJ whole genome shotgun (WGS) entry which is preliminary data.</text>
</comment>
<evidence type="ECO:0000313" key="3">
    <source>
        <dbReference type="Proteomes" id="UP000186817"/>
    </source>
</evidence>
<dbReference type="Proteomes" id="UP000186817">
    <property type="component" value="Unassembled WGS sequence"/>
</dbReference>
<dbReference type="EMBL" id="LSRX01003534">
    <property type="protein sequence ID" value="OLP74563.1"/>
    <property type="molecule type" value="Genomic_DNA"/>
</dbReference>
<reference evidence="2 3" key="1">
    <citation type="submission" date="2016-02" db="EMBL/GenBank/DDBJ databases">
        <title>Genome analysis of coral dinoflagellate symbionts highlights evolutionary adaptations to a symbiotic lifestyle.</title>
        <authorList>
            <person name="Aranda M."/>
            <person name="Li Y."/>
            <person name="Liew Y.J."/>
            <person name="Baumgarten S."/>
            <person name="Simakov O."/>
            <person name="Wilson M."/>
            <person name="Piel J."/>
            <person name="Ashoor H."/>
            <person name="Bougouffa S."/>
            <person name="Bajic V.B."/>
            <person name="Ryu T."/>
            <person name="Ravasi T."/>
            <person name="Bayer T."/>
            <person name="Micklem G."/>
            <person name="Kim H."/>
            <person name="Bhak J."/>
            <person name="Lajeunesse T.C."/>
            <person name="Voolstra C.R."/>
        </authorList>
    </citation>
    <scope>NUCLEOTIDE SEQUENCE [LARGE SCALE GENOMIC DNA]</scope>
    <source>
        <strain evidence="2 3">CCMP2467</strain>
    </source>
</reference>
<feature type="signal peptide" evidence="1">
    <location>
        <begin position="1"/>
        <end position="17"/>
    </location>
</feature>
<evidence type="ECO:0000313" key="2">
    <source>
        <dbReference type="EMBL" id="OLP74563.1"/>
    </source>
</evidence>
<keyword evidence="1" id="KW-0732">Signal</keyword>
<feature type="chain" id="PRO_5013294172" evidence="1">
    <location>
        <begin position="18"/>
        <end position="85"/>
    </location>
</feature>
<feature type="non-terminal residue" evidence="2">
    <location>
        <position position="85"/>
    </location>
</feature>
<accession>A0A1Q9BV27</accession>
<dbReference type="AlphaFoldDB" id="A0A1Q9BV27"/>
<gene>
    <name evidence="2" type="ORF">AK812_SmicGene45858</name>
</gene>
<keyword evidence="3" id="KW-1185">Reference proteome</keyword>